<dbReference type="InterPro" id="IPR039420">
    <property type="entry name" value="WalR-like"/>
</dbReference>
<dbReference type="PANTHER" id="PTHR48111">
    <property type="entry name" value="REGULATOR OF RPOS"/>
    <property type="match status" value="1"/>
</dbReference>
<dbReference type="SUPFAM" id="SSF52172">
    <property type="entry name" value="CheY-like"/>
    <property type="match status" value="1"/>
</dbReference>
<feature type="DNA-binding region" description="OmpR/PhoB-type" evidence="7">
    <location>
        <begin position="124"/>
        <end position="220"/>
    </location>
</feature>
<dbReference type="InterPro" id="IPR036388">
    <property type="entry name" value="WH-like_DNA-bd_sf"/>
</dbReference>
<dbReference type="Gene3D" id="6.10.250.690">
    <property type="match status" value="1"/>
</dbReference>
<dbReference type="PANTHER" id="PTHR48111:SF36">
    <property type="entry name" value="TRANSCRIPTIONAL REGULATORY PROTEIN CUTR"/>
    <property type="match status" value="1"/>
</dbReference>
<dbReference type="Gene3D" id="3.40.50.2300">
    <property type="match status" value="1"/>
</dbReference>
<dbReference type="InterPro" id="IPR016032">
    <property type="entry name" value="Sig_transdc_resp-reg_C-effctor"/>
</dbReference>
<evidence type="ECO:0000256" key="6">
    <source>
        <dbReference type="PROSITE-ProRule" id="PRU00169"/>
    </source>
</evidence>
<dbReference type="CDD" id="cd00383">
    <property type="entry name" value="trans_reg_C"/>
    <property type="match status" value="1"/>
</dbReference>
<comment type="caution">
    <text evidence="10">The sequence shown here is derived from an EMBL/GenBank/DDBJ whole genome shotgun (WGS) entry which is preliminary data.</text>
</comment>
<dbReference type="Pfam" id="PF00486">
    <property type="entry name" value="Trans_reg_C"/>
    <property type="match status" value="1"/>
</dbReference>
<keyword evidence="2" id="KW-0902">Two-component regulatory system</keyword>
<dbReference type="SUPFAM" id="SSF46894">
    <property type="entry name" value="C-terminal effector domain of the bipartite response regulators"/>
    <property type="match status" value="1"/>
</dbReference>
<accession>A0A437N0C1</accession>
<name>A0A437N0C1_9SPHN</name>
<keyword evidence="3" id="KW-0805">Transcription regulation</keyword>
<dbReference type="GO" id="GO:0006355">
    <property type="term" value="P:regulation of DNA-templated transcription"/>
    <property type="evidence" value="ECO:0007669"/>
    <property type="project" value="InterPro"/>
</dbReference>
<dbReference type="EMBL" id="SACO01000016">
    <property type="protein sequence ID" value="RVU03354.1"/>
    <property type="molecule type" value="Genomic_DNA"/>
</dbReference>
<evidence type="ECO:0000313" key="10">
    <source>
        <dbReference type="EMBL" id="RVU03354.1"/>
    </source>
</evidence>
<evidence type="ECO:0000313" key="11">
    <source>
        <dbReference type="Proteomes" id="UP000282837"/>
    </source>
</evidence>
<protein>
    <submittedName>
        <fullName evidence="10">Response regulator transcription factor</fullName>
    </submittedName>
</protein>
<dbReference type="PROSITE" id="PS51755">
    <property type="entry name" value="OMPR_PHOB"/>
    <property type="match status" value="1"/>
</dbReference>
<feature type="domain" description="Response regulatory" evidence="8">
    <location>
        <begin position="2"/>
        <end position="116"/>
    </location>
</feature>
<evidence type="ECO:0000256" key="4">
    <source>
        <dbReference type="ARBA" id="ARBA00023125"/>
    </source>
</evidence>
<dbReference type="Pfam" id="PF00072">
    <property type="entry name" value="Response_reg"/>
    <property type="match status" value="1"/>
</dbReference>
<dbReference type="AlphaFoldDB" id="A0A437N0C1"/>
<sequence>MRILIVEDDPRLARGMAASLEASSFAVDMAHNAEDAAALAARDPFNAIILDLGLPDGDGLELLKTLRRRGDSTPIMIVTARDGVDDRVAGLDHGADDYMAKPFHPRELASRVRALVRRSLGSPDPVLRVGALTLDRSTRSVRLADAPVELRRRELAVLETLMGRPGKVVPKDRMVAEVFSLSEAVAPNALEVYVGRLRRKLSPHGPTIHTVRGLGYMIDAH</sequence>
<dbReference type="SMART" id="SM00862">
    <property type="entry name" value="Trans_reg_C"/>
    <property type="match status" value="1"/>
</dbReference>
<feature type="domain" description="OmpR/PhoB-type" evidence="9">
    <location>
        <begin position="124"/>
        <end position="220"/>
    </location>
</feature>
<keyword evidence="5" id="KW-0804">Transcription</keyword>
<gene>
    <name evidence="10" type="ORF">EOE18_16165</name>
</gene>
<dbReference type="InterPro" id="IPR001789">
    <property type="entry name" value="Sig_transdc_resp-reg_receiver"/>
</dbReference>
<dbReference type="GO" id="GO:0032993">
    <property type="term" value="C:protein-DNA complex"/>
    <property type="evidence" value="ECO:0007669"/>
    <property type="project" value="TreeGrafter"/>
</dbReference>
<dbReference type="InterPro" id="IPR001867">
    <property type="entry name" value="OmpR/PhoB-type_DNA-bd"/>
</dbReference>
<evidence type="ECO:0000259" key="9">
    <source>
        <dbReference type="PROSITE" id="PS51755"/>
    </source>
</evidence>
<dbReference type="Gene3D" id="1.10.10.10">
    <property type="entry name" value="Winged helix-like DNA-binding domain superfamily/Winged helix DNA-binding domain"/>
    <property type="match status" value="1"/>
</dbReference>
<dbReference type="InterPro" id="IPR011006">
    <property type="entry name" value="CheY-like_superfamily"/>
</dbReference>
<evidence type="ECO:0000259" key="8">
    <source>
        <dbReference type="PROSITE" id="PS50110"/>
    </source>
</evidence>
<evidence type="ECO:0000256" key="3">
    <source>
        <dbReference type="ARBA" id="ARBA00023015"/>
    </source>
</evidence>
<dbReference type="PROSITE" id="PS50110">
    <property type="entry name" value="RESPONSE_REGULATORY"/>
    <property type="match status" value="1"/>
</dbReference>
<proteinExistence type="predicted"/>
<dbReference type="GO" id="GO:0000976">
    <property type="term" value="F:transcription cis-regulatory region binding"/>
    <property type="evidence" value="ECO:0007669"/>
    <property type="project" value="TreeGrafter"/>
</dbReference>
<dbReference type="Proteomes" id="UP000282837">
    <property type="component" value="Unassembled WGS sequence"/>
</dbReference>
<dbReference type="SMART" id="SM00448">
    <property type="entry name" value="REC"/>
    <property type="match status" value="1"/>
</dbReference>
<keyword evidence="4 7" id="KW-0238">DNA-binding</keyword>
<dbReference type="RefSeq" id="WP_127711420.1">
    <property type="nucleotide sequence ID" value="NZ_SACO01000016.1"/>
</dbReference>
<reference evidence="10 11" key="1">
    <citation type="submission" date="2019-01" db="EMBL/GenBank/DDBJ databases">
        <authorList>
            <person name="Chen W.-M."/>
        </authorList>
    </citation>
    <scope>NUCLEOTIDE SEQUENCE [LARGE SCALE GENOMIC DNA]</scope>
    <source>
        <strain evidence="10 11">FSY-9</strain>
    </source>
</reference>
<dbReference type="CDD" id="cd17624">
    <property type="entry name" value="REC_OmpR_PmrA-like"/>
    <property type="match status" value="1"/>
</dbReference>
<evidence type="ECO:0000256" key="5">
    <source>
        <dbReference type="ARBA" id="ARBA00023163"/>
    </source>
</evidence>
<dbReference type="OrthoDB" id="9802426at2"/>
<dbReference type="GO" id="GO:0005829">
    <property type="term" value="C:cytosol"/>
    <property type="evidence" value="ECO:0007669"/>
    <property type="project" value="TreeGrafter"/>
</dbReference>
<evidence type="ECO:0000256" key="2">
    <source>
        <dbReference type="ARBA" id="ARBA00023012"/>
    </source>
</evidence>
<keyword evidence="1 6" id="KW-0597">Phosphoprotein</keyword>
<dbReference type="FunFam" id="3.40.50.2300:FF:000002">
    <property type="entry name" value="DNA-binding response regulator PhoP"/>
    <property type="match status" value="1"/>
</dbReference>
<organism evidence="10 11">
    <name type="scientific">Novosphingobium umbonatum</name>
    <dbReference type="NCBI Taxonomy" id="1908524"/>
    <lineage>
        <taxon>Bacteria</taxon>
        <taxon>Pseudomonadati</taxon>
        <taxon>Pseudomonadota</taxon>
        <taxon>Alphaproteobacteria</taxon>
        <taxon>Sphingomonadales</taxon>
        <taxon>Sphingomonadaceae</taxon>
        <taxon>Novosphingobium</taxon>
    </lineage>
</organism>
<keyword evidence="11" id="KW-1185">Reference proteome</keyword>
<evidence type="ECO:0000256" key="1">
    <source>
        <dbReference type="ARBA" id="ARBA00022553"/>
    </source>
</evidence>
<dbReference type="GO" id="GO:0000156">
    <property type="term" value="F:phosphorelay response regulator activity"/>
    <property type="evidence" value="ECO:0007669"/>
    <property type="project" value="TreeGrafter"/>
</dbReference>
<feature type="modified residue" description="4-aspartylphosphate" evidence="6">
    <location>
        <position position="51"/>
    </location>
</feature>
<evidence type="ECO:0000256" key="7">
    <source>
        <dbReference type="PROSITE-ProRule" id="PRU01091"/>
    </source>
</evidence>